<sequence length="171" mass="18901">MNLEDNISTDLQVPQSEHLCYVRCNFCNTVLAVGIPCKRLLDTVTVKCGHCSNLSFLSTRPPPQGPSQMSLRFQEKQSFCNDFKLGNASSSSSSTSSEPLSPKAPFVVKPPEKKHRLPSAYNRFMKEEIQRIKAANPEIPHREAFSTAAKNWARYIPNSLAGSTSGSSSHE</sequence>
<dbReference type="Proteomes" id="UP000829398">
    <property type="component" value="Chromosome 4"/>
</dbReference>
<protein>
    <submittedName>
        <fullName evidence="1">Protein CRABS CLAW</fullName>
    </submittedName>
</protein>
<dbReference type="EMBL" id="CM039173">
    <property type="protein sequence ID" value="KAH9772310.1"/>
    <property type="molecule type" value="Genomic_DNA"/>
</dbReference>
<evidence type="ECO:0000313" key="1">
    <source>
        <dbReference type="EMBL" id="KAH9772310.1"/>
    </source>
</evidence>
<gene>
    <name evidence="1" type="ORF">KPL71_012986</name>
</gene>
<comment type="caution">
    <text evidence="1">The sequence shown here is derived from an EMBL/GenBank/DDBJ whole genome shotgun (WGS) entry which is preliminary data.</text>
</comment>
<organism evidence="1 2">
    <name type="scientific">Citrus sinensis</name>
    <name type="common">Sweet orange</name>
    <name type="synonym">Citrus aurantium var. sinensis</name>
    <dbReference type="NCBI Taxonomy" id="2711"/>
    <lineage>
        <taxon>Eukaryota</taxon>
        <taxon>Viridiplantae</taxon>
        <taxon>Streptophyta</taxon>
        <taxon>Embryophyta</taxon>
        <taxon>Tracheophyta</taxon>
        <taxon>Spermatophyta</taxon>
        <taxon>Magnoliopsida</taxon>
        <taxon>eudicotyledons</taxon>
        <taxon>Gunneridae</taxon>
        <taxon>Pentapetalae</taxon>
        <taxon>rosids</taxon>
        <taxon>malvids</taxon>
        <taxon>Sapindales</taxon>
        <taxon>Rutaceae</taxon>
        <taxon>Aurantioideae</taxon>
        <taxon>Citrus</taxon>
    </lineage>
</organism>
<name>A0ACB8LGJ5_CITSI</name>
<keyword evidence="2" id="KW-1185">Reference proteome</keyword>
<proteinExistence type="predicted"/>
<accession>A0ACB8LGJ5</accession>
<evidence type="ECO:0000313" key="2">
    <source>
        <dbReference type="Proteomes" id="UP000829398"/>
    </source>
</evidence>
<reference evidence="2" key="1">
    <citation type="journal article" date="2023" name="Hortic. Res.">
        <title>A chromosome-level phased genome enabling allele-level studies in sweet orange: a case study on citrus Huanglongbing tolerance.</title>
        <authorList>
            <person name="Wu B."/>
            <person name="Yu Q."/>
            <person name="Deng Z."/>
            <person name="Duan Y."/>
            <person name="Luo F."/>
            <person name="Gmitter F. Jr."/>
        </authorList>
    </citation>
    <scope>NUCLEOTIDE SEQUENCE [LARGE SCALE GENOMIC DNA]</scope>
    <source>
        <strain evidence="2">cv. Valencia</strain>
    </source>
</reference>